<proteinExistence type="predicted"/>
<sequence>MQTQPLFRRSQKHIELEVGVTGRSDDGDGEAKMEDGLYPLRKVPMANPEQRPIGDDREGTIYTNSKYAFGVVHTFRKIWKERRPLNTQGHRISELLNLTLTPSGVRKGWFDDAYFTTPCPILWENGVNSITTDPKQVFGGFPKGIPYFSKNLSDKVGASIQINVVD</sequence>
<comment type="caution">
    <text evidence="1">The sequence shown here is derived from an EMBL/GenBank/DDBJ whole genome shotgun (WGS) entry which is preliminary data.</text>
</comment>
<dbReference type="AlphaFoldDB" id="A0A3M0JU16"/>
<evidence type="ECO:0000313" key="1">
    <source>
        <dbReference type="EMBL" id="RMC03691.1"/>
    </source>
</evidence>
<name>A0A3M0JU16_HIRRU</name>
<dbReference type="Proteomes" id="UP000269221">
    <property type="component" value="Unassembled WGS sequence"/>
</dbReference>
<accession>A0A3M0JU16</accession>
<dbReference type="EMBL" id="QRBI01000129">
    <property type="protein sequence ID" value="RMC03691.1"/>
    <property type="molecule type" value="Genomic_DNA"/>
</dbReference>
<reference evidence="1 2" key="1">
    <citation type="submission" date="2018-07" db="EMBL/GenBank/DDBJ databases">
        <title>A high quality draft genome assembly of the barn swallow (H. rustica rustica).</title>
        <authorList>
            <person name="Formenti G."/>
            <person name="Chiara M."/>
            <person name="Poveda L."/>
            <person name="Francoijs K.-J."/>
            <person name="Bonisoli-Alquati A."/>
            <person name="Canova L."/>
            <person name="Gianfranceschi L."/>
            <person name="Horner D.S."/>
            <person name="Saino N."/>
        </authorList>
    </citation>
    <scope>NUCLEOTIDE SEQUENCE [LARGE SCALE GENOMIC DNA]</scope>
    <source>
        <strain evidence="1">Chelidonia</strain>
        <tissue evidence="1">Blood</tissue>
    </source>
</reference>
<gene>
    <name evidence="1" type="ORF">DUI87_19683</name>
</gene>
<protein>
    <submittedName>
        <fullName evidence="1">Uncharacterized protein</fullName>
    </submittedName>
</protein>
<organism evidence="1 2">
    <name type="scientific">Hirundo rustica rustica</name>
    <dbReference type="NCBI Taxonomy" id="333673"/>
    <lineage>
        <taxon>Eukaryota</taxon>
        <taxon>Metazoa</taxon>
        <taxon>Chordata</taxon>
        <taxon>Craniata</taxon>
        <taxon>Vertebrata</taxon>
        <taxon>Euteleostomi</taxon>
        <taxon>Archelosauria</taxon>
        <taxon>Archosauria</taxon>
        <taxon>Dinosauria</taxon>
        <taxon>Saurischia</taxon>
        <taxon>Theropoda</taxon>
        <taxon>Coelurosauria</taxon>
        <taxon>Aves</taxon>
        <taxon>Neognathae</taxon>
        <taxon>Neoaves</taxon>
        <taxon>Telluraves</taxon>
        <taxon>Australaves</taxon>
        <taxon>Passeriformes</taxon>
        <taxon>Sylvioidea</taxon>
        <taxon>Hirundinidae</taxon>
        <taxon>Hirundo</taxon>
    </lineage>
</organism>
<evidence type="ECO:0000313" key="2">
    <source>
        <dbReference type="Proteomes" id="UP000269221"/>
    </source>
</evidence>
<keyword evidence="2" id="KW-1185">Reference proteome</keyword>